<keyword evidence="13" id="KW-1185">Reference proteome</keyword>
<keyword evidence="7" id="KW-0496">Mitochondrion</keyword>
<comment type="subcellular location">
    <subcellularLocation>
        <location evidence="1">Mitochondrion</location>
    </subcellularLocation>
</comment>
<evidence type="ECO:0000256" key="1">
    <source>
        <dbReference type="ARBA" id="ARBA00004173"/>
    </source>
</evidence>
<comment type="catalytic activity">
    <reaction evidence="9 10">
        <text>RNA(n) + a ribonucleoside 5'-triphosphate = RNA(n+1) + diphosphate</text>
        <dbReference type="Rhea" id="RHEA:21248"/>
        <dbReference type="Rhea" id="RHEA-COMP:14527"/>
        <dbReference type="Rhea" id="RHEA-COMP:17342"/>
        <dbReference type="ChEBI" id="CHEBI:33019"/>
        <dbReference type="ChEBI" id="CHEBI:61557"/>
        <dbReference type="ChEBI" id="CHEBI:140395"/>
        <dbReference type="EC" id="2.7.7.6"/>
    </reaction>
</comment>
<keyword evidence="5 10" id="KW-0548">Nucleotidyltransferase</keyword>
<keyword evidence="8 10" id="KW-0804">Transcription</keyword>
<dbReference type="Pfam" id="PF00940">
    <property type="entry name" value="RNA_pol"/>
    <property type="match status" value="1"/>
</dbReference>
<dbReference type="Gene3D" id="1.10.1320.10">
    <property type="entry name" value="DNA-directed RNA polymerase, N-terminal domain"/>
    <property type="match status" value="1"/>
</dbReference>
<evidence type="ECO:0000256" key="3">
    <source>
        <dbReference type="ARBA" id="ARBA00022478"/>
    </source>
</evidence>
<comment type="function">
    <text evidence="10">DNA-dependent RNA polymerase catalyzes the transcription of DNA into RNA using the four ribonucleoside triphosphates as substrates.</text>
</comment>
<dbReference type="PROSITE" id="PS00489">
    <property type="entry name" value="RNA_POL_PHAGE_2"/>
    <property type="match status" value="1"/>
</dbReference>
<keyword evidence="4 10" id="KW-0808">Transferase</keyword>
<evidence type="ECO:0000313" key="13">
    <source>
        <dbReference type="Proteomes" id="UP000183567"/>
    </source>
</evidence>
<dbReference type="Pfam" id="PF14700">
    <property type="entry name" value="RPOL_N"/>
    <property type="match status" value="1"/>
</dbReference>
<dbReference type="InterPro" id="IPR002092">
    <property type="entry name" value="DNA-dir_Rpol_phage-type"/>
</dbReference>
<gene>
    <name evidence="12" type="ORF">AZE42_00154</name>
</gene>
<dbReference type="SUPFAM" id="SSF56672">
    <property type="entry name" value="DNA/RNA polymerases"/>
    <property type="match status" value="1"/>
</dbReference>
<dbReference type="GO" id="GO:0034245">
    <property type="term" value="C:mitochondrial DNA-directed RNA polymerase complex"/>
    <property type="evidence" value="ECO:0007669"/>
    <property type="project" value="TreeGrafter"/>
</dbReference>
<sequence>MLPRSAQKLEMTLVSYSRQRLPRPARLYSTPSKTVNAPVAAFAQVPLPHPDYPPILAQRELPVDESSHLFAMQGFLKRRTPYTILPTPLPDDRVSSLNSFYFTDSPTQDQLAVMDACLHNLYDVPRAKQVFQQLRASKSGESLLESRIYNSFLEAYIDMAYTKEPEDRTLWVEDAYQLYDTMEKGIEKVHPTSSTYAIMLQAWRRFNPESETPVHLSNMPNPTTLLSNLMDREISPTNVVADRIFSSSEEASDIIKLLSKAAVELNLPHVLAELGQAESLGSHVPDPLEDVPEVNPVTRLNTPSEETLDESGNVIPVQTQGEVPFNLSNLRKHLAQVTLARRVLPEDLASRQKLLEESVYDVAVERLRHEAKVFDDLGLGGRELQRADLQKWMWDWHQKLKTRLEAEIKEIIAAEAKIGELLCPRFDIHIDHQSASNRTVPRMGPFLSLVKPEKLSLITILEIMRLQGSGGVTDGMKTARALLTVGRAVENEYKAEMCKRNNIAIPSHARPGEFTGYFTGLGYRDLHARRVTAAKYMEDSEEWTSEWTQLLRVRVGSILVDCLMDTATIERTAVDKRTNEEIKEHQPAFYHAYEYVRGQKLGVIRLNPVVSERIAKDGVRETLHPRHLPMLVKPKPWLSYDQGGYLYNRSAAMRFKDCQEQQTYLDHASALGNVELVYAGLDVLGSTPWKVNRKIFDVVLKVWNSGERLCKVPPAAYDQPEPEKPPNVNDIKAKSVYGTRLKAYMQDRANNHSDRCSVNYKIEIARAFLGDTMYLPHNLDFRGRAYPIPPHFNHIGDDLSRGLLMFAEAQPLGERGLRWLKIHLANLYGFDKGNFDERVKFVTDHLEDVYDSAENPLDGRRWWTKADDPWQCLATCMELHEALESGDPHAFMSYLPVHQDGTCNGLQHYAALGGDVKGAAQVNLSVTDRPSDVYTYVANMVEQLIEEDLKKGDKYAIMLAGRVSRKVVKQTVMTTVYGVTYIGAREQIERQLKDRKDLPEEECWGASAYLAKKACVLSCIGDLFSGAKAIQTWLNLCARLISKSIPADRVPDALQAPSRKKKNGSSLTRNRIRKEQMSSVVWTTPLGLPIVQPYRKTKRKQVMTAIQSVFISDPNAPAEVNAVKQASAFPPNFIHSLDATHMMLTALECRTQGLTFASVHDSYWTHASSIDKMSEIIRDTFIALHSSDVLGKLATEFRTRYASHKVPLASLRIGKLLKNLEGAGVRIVTSSEQAAALHEDGCTSFDNIMDVSDVEAGSIAQISTLPEDSKTIGISQKVEVPKPKRGRPFKNATIIQGEIASLADEDGAGDEDTDSPLSNKFVDLSAVLPPLPKKGDFDVETIKKSQYFFS</sequence>
<dbReference type="Gene3D" id="1.10.287.280">
    <property type="match status" value="1"/>
</dbReference>
<evidence type="ECO:0000313" key="12">
    <source>
        <dbReference type="EMBL" id="OJA16179.1"/>
    </source>
</evidence>
<dbReference type="InterPro" id="IPR011990">
    <property type="entry name" value="TPR-like_helical_dom_sf"/>
</dbReference>
<evidence type="ECO:0000259" key="11">
    <source>
        <dbReference type="SMART" id="SM01311"/>
    </source>
</evidence>
<comment type="caution">
    <text evidence="12">The sequence shown here is derived from an EMBL/GenBank/DDBJ whole genome shotgun (WGS) entry which is preliminary data.</text>
</comment>
<accession>A0A1J8Q882</accession>
<dbReference type="OrthoDB" id="276422at2759"/>
<feature type="domain" description="DNA-directed RNA polymerase N-terminal" evidence="11">
    <location>
        <begin position="350"/>
        <end position="686"/>
    </location>
</feature>
<evidence type="ECO:0000256" key="5">
    <source>
        <dbReference type="ARBA" id="ARBA00022695"/>
    </source>
</evidence>
<dbReference type="Gene3D" id="1.10.150.20">
    <property type="entry name" value="5' to 3' exonuclease, C-terminal subdomain"/>
    <property type="match status" value="1"/>
</dbReference>
<dbReference type="GO" id="GO:0001018">
    <property type="term" value="F:mitochondrial promoter sequence-specific DNA binding"/>
    <property type="evidence" value="ECO:0007669"/>
    <property type="project" value="TreeGrafter"/>
</dbReference>
<dbReference type="FunFam" id="1.10.150.20:FF:000041">
    <property type="entry name" value="DNA-directed RNA polymerase"/>
    <property type="match status" value="1"/>
</dbReference>
<dbReference type="PANTHER" id="PTHR10102">
    <property type="entry name" value="DNA-DIRECTED RNA POLYMERASE, MITOCHONDRIAL"/>
    <property type="match status" value="1"/>
</dbReference>
<keyword evidence="6" id="KW-0809">Transit peptide</keyword>
<organism evidence="12 13">
    <name type="scientific">Rhizopogon vesiculosus</name>
    <dbReference type="NCBI Taxonomy" id="180088"/>
    <lineage>
        <taxon>Eukaryota</taxon>
        <taxon>Fungi</taxon>
        <taxon>Dikarya</taxon>
        <taxon>Basidiomycota</taxon>
        <taxon>Agaricomycotina</taxon>
        <taxon>Agaricomycetes</taxon>
        <taxon>Agaricomycetidae</taxon>
        <taxon>Boletales</taxon>
        <taxon>Suillineae</taxon>
        <taxon>Rhizopogonaceae</taxon>
        <taxon>Rhizopogon</taxon>
    </lineage>
</organism>
<evidence type="ECO:0000256" key="6">
    <source>
        <dbReference type="ARBA" id="ARBA00022946"/>
    </source>
</evidence>
<proteinExistence type="inferred from homology"/>
<evidence type="ECO:0000256" key="7">
    <source>
        <dbReference type="ARBA" id="ARBA00023128"/>
    </source>
</evidence>
<dbReference type="SMART" id="SM01311">
    <property type="entry name" value="RPOL_N"/>
    <property type="match status" value="1"/>
</dbReference>
<evidence type="ECO:0000256" key="10">
    <source>
        <dbReference type="RuleBase" id="RU003805"/>
    </source>
</evidence>
<dbReference type="Gene3D" id="1.25.40.10">
    <property type="entry name" value="Tetratricopeptide repeat domain"/>
    <property type="match status" value="1"/>
</dbReference>
<dbReference type="InterPro" id="IPR043502">
    <property type="entry name" value="DNA/RNA_pol_sf"/>
</dbReference>
<comment type="similarity">
    <text evidence="2 10">Belongs to the phage and mitochondrial RNA polymerase family.</text>
</comment>
<dbReference type="InterPro" id="IPR046950">
    <property type="entry name" value="DNA-dir_Rpol_C_phage-type"/>
</dbReference>
<dbReference type="EMBL" id="LVVM01002679">
    <property type="protein sequence ID" value="OJA16179.1"/>
    <property type="molecule type" value="Genomic_DNA"/>
</dbReference>
<name>A0A1J8Q882_9AGAM</name>
<dbReference type="InterPro" id="IPR037159">
    <property type="entry name" value="RNA_POL_N_sf"/>
</dbReference>
<evidence type="ECO:0000256" key="2">
    <source>
        <dbReference type="ARBA" id="ARBA00009493"/>
    </source>
</evidence>
<reference evidence="12 13" key="1">
    <citation type="submission" date="2016-03" db="EMBL/GenBank/DDBJ databases">
        <title>Comparative genomics of the ectomycorrhizal sister species Rhizopogon vinicolor and Rhizopogon vesiculosus (Basidiomycota: Boletales) reveals a divergence of the mating type B locus.</title>
        <authorList>
            <person name="Mujic A.B."/>
            <person name="Kuo A."/>
            <person name="Tritt A."/>
            <person name="Lipzen A."/>
            <person name="Chen C."/>
            <person name="Johnson J."/>
            <person name="Sharma A."/>
            <person name="Barry K."/>
            <person name="Grigoriev I.V."/>
            <person name="Spatafora J.W."/>
        </authorList>
    </citation>
    <scope>NUCLEOTIDE SEQUENCE [LARGE SCALE GENOMIC DNA]</scope>
    <source>
        <strain evidence="12 13">AM-OR11-056</strain>
    </source>
</reference>
<evidence type="ECO:0000256" key="4">
    <source>
        <dbReference type="ARBA" id="ARBA00022679"/>
    </source>
</evidence>
<dbReference type="EC" id="2.7.7.6" evidence="10"/>
<dbReference type="InterPro" id="IPR029262">
    <property type="entry name" value="RPOL_N"/>
</dbReference>
<dbReference type="InterPro" id="IPR024075">
    <property type="entry name" value="DNA-dir_RNA_pol_helix_hairp_sf"/>
</dbReference>
<dbReference type="PROSITE" id="PS00900">
    <property type="entry name" value="RNA_POL_PHAGE_1"/>
    <property type="match status" value="1"/>
</dbReference>
<dbReference type="Proteomes" id="UP000183567">
    <property type="component" value="Unassembled WGS sequence"/>
</dbReference>
<dbReference type="Gene3D" id="1.10.287.260">
    <property type="match status" value="1"/>
</dbReference>
<dbReference type="PANTHER" id="PTHR10102:SF0">
    <property type="entry name" value="DNA-DIRECTED RNA POLYMERASE, MITOCHONDRIAL"/>
    <property type="match status" value="1"/>
</dbReference>
<dbReference type="GO" id="GO:0006390">
    <property type="term" value="P:mitochondrial transcription"/>
    <property type="evidence" value="ECO:0007669"/>
    <property type="project" value="TreeGrafter"/>
</dbReference>
<evidence type="ECO:0000256" key="8">
    <source>
        <dbReference type="ARBA" id="ARBA00023163"/>
    </source>
</evidence>
<dbReference type="FunFam" id="1.10.287.280:FF:000001">
    <property type="entry name" value="DNA-directed RNA polymerase"/>
    <property type="match status" value="1"/>
</dbReference>
<evidence type="ECO:0000256" key="9">
    <source>
        <dbReference type="ARBA" id="ARBA00048552"/>
    </source>
</evidence>
<dbReference type="GO" id="GO:0003899">
    <property type="term" value="F:DNA-directed RNA polymerase activity"/>
    <property type="evidence" value="ECO:0007669"/>
    <property type="project" value="UniProtKB-EC"/>
</dbReference>
<protein>
    <recommendedName>
        <fullName evidence="10">DNA-directed RNA polymerase</fullName>
        <ecNumber evidence="10">2.7.7.6</ecNumber>
    </recommendedName>
</protein>
<dbReference type="STRING" id="180088.A0A1J8Q882"/>
<keyword evidence="3 10" id="KW-0240">DNA-directed RNA polymerase</keyword>